<dbReference type="PANTHER" id="PTHR41299:SF1">
    <property type="entry name" value="THIAMINE PYROPHOSPHOKINASE"/>
    <property type="match status" value="1"/>
</dbReference>
<proteinExistence type="predicted"/>
<dbReference type="SMART" id="SM00983">
    <property type="entry name" value="TPK_B1_binding"/>
    <property type="match status" value="1"/>
</dbReference>
<evidence type="ECO:0000256" key="5">
    <source>
        <dbReference type="NCBIfam" id="TIGR01378"/>
    </source>
</evidence>
<protein>
    <recommendedName>
        <fullName evidence="5">Thiamine diphosphokinase</fullName>
        <ecNumber evidence="5">2.7.6.2</ecNumber>
    </recommendedName>
</protein>
<evidence type="ECO:0000313" key="7">
    <source>
        <dbReference type="EMBL" id="KPL74858.1"/>
    </source>
</evidence>
<dbReference type="InterPro" id="IPR006282">
    <property type="entry name" value="Thi_PPkinase"/>
</dbReference>
<keyword evidence="3" id="KW-0418">Kinase</keyword>
<keyword evidence="4" id="KW-0067">ATP-binding</keyword>
<dbReference type="Pfam" id="PF04265">
    <property type="entry name" value="TPK_B1_binding"/>
    <property type="match status" value="1"/>
</dbReference>
<dbReference type="InterPro" id="IPR036371">
    <property type="entry name" value="TPK_B1-bd_sf"/>
</dbReference>
<keyword evidence="1" id="KW-0808">Transferase</keyword>
<dbReference type="SUPFAM" id="SSF63999">
    <property type="entry name" value="Thiamin pyrophosphokinase, catalytic domain"/>
    <property type="match status" value="1"/>
</dbReference>
<dbReference type="STRING" id="1134406.ADN00_13200"/>
<gene>
    <name evidence="7" type="ORF">ADN00_13200</name>
</gene>
<dbReference type="PANTHER" id="PTHR41299">
    <property type="entry name" value="THIAMINE PYROPHOSPHOKINASE"/>
    <property type="match status" value="1"/>
</dbReference>
<organism evidence="7 8">
    <name type="scientific">Ornatilinea apprima</name>
    <dbReference type="NCBI Taxonomy" id="1134406"/>
    <lineage>
        <taxon>Bacteria</taxon>
        <taxon>Bacillati</taxon>
        <taxon>Chloroflexota</taxon>
        <taxon>Anaerolineae</taxon>
        <taxon>Anaerolineales</taxon>
        <taxon>Anaerolineaceae</taxon>
        <taxon>Ornatilinea</taxon>
    </lineage>
</organism>
<dbReference type="SUPFAM" id="SSF63862">
    <property type="entry name" value="Thiamin pyrophosphokinase, substrate-binding domain"/>
    <property type="match status" value="1"/>
</dbReference>
<dbReference type="GO" id="GO:0005524">
    <property type="term" value="F:ATP binding"/>
    <property type="evidence" value="ECO:0007669"/>
    <property type="project" value="UniProtKB-KW"/>
</dbReference>
<dbReference type="EC" id="2.7.6.2" evidence="5"/>
<dbReference type="InterPro" id="IPR007373">
    <property type="entry name" value="Thiamin_PyroPKinase_B1-bd"/>
</dbReference>
<dbReference type="AlphaFoldDB" id="A0A0N8GMB8"/>
<dbReference type="GO" id="GO:0030975">
    <property type="term" value="F:thiamine binding"/>
    <property type="evidence" value="ECO:0007669"/>
    <property type="project" value="InterPro"/>
</dbReference>
<dbReference type="GO" id="GO:0009229">
    <property type="term" value="P:thiamine diphosphate biosynthetic process"/>
    <property type="evidence" value="ECO:0007669"/>
    <property type="project" value="InterPro"/>
</dbReference>
<dbReference type="CDD" id="cd07995">
    <property type="entry name" value="TPK"/>
    <property type="match status" value="1"/>
</dbReference>
<keyword evidence="8" id="KW-1185">Reference proteome</keyword>
<dbReference type="Proteomes" id="UP000050417">
    <property type="component" value="Unassembled WGS sequence"/>
</dbReference>
<dbReference type="Pfam" id="PF04263">
    <property type="entry name" value="TPK_catalytic"/>
    <property type="match status" value="1"/>
</dbReference>
<evidence type="ECO:0000259" key="6">
    <source>
        <dbReference type="SMART" id="SM00983"/>
    </source>
</evidence>
<dbReference type="GO" id="GO:0004788">
    <property type="term" value="F:thiamine diphosphokinase activity"/>
    <property type="evidence" value="ECO:0007669"/>
    <property type="project" value="UniProtKB-UniRule"/>
</dbReference>
<accession>A0A0N8GMB8</accession>
<evidence type="ECO:0000256" key="1">
    <source>
        <dbReference type="ARBA" id="ARBA00022679"/>
    </source>
</evidence>
<reference evidence="7 8" key="1">
    <citation type="submission" date="2015-07" db="EMBL/GenBank/DDBJ databases">
        <title>Genome sequence of Ornatilinea apprima DSM 23815.</title>
        <authorList>
            <person name="Hemp J."/>
            <person name="Ward L.M."/>
            <person name="Pace L.A."/>
            <person name="Fischer W.W."/>
        </authorList>
    </citation>
    <scope>NUCLEOTIDE SEQUENCE [LARGE SCALE GENOMIC DNA]</scope>
    <source>
        <strain evidence="7 8">P3M-1</strain>
    </source>
</reference>
<evidence type="ECO:0000256" key="3">
    <source>
        <dbReference type="ARBA" id="ARBA00022777"/>
    </source>
</evidence>
<dbReference type="EMBL" id="LGCL01000031">
    <property type="protein sequence ID" value="KPL74858.1"/>
    <property type="molecule type" value="Genomic_DNA"/>
</dbReference>
<dbReference type="Gene3D" id="3.40.50.10240">
    <property type="entry name" value="Thiamin pyrophosphokinase, catalytic domain"/>
    <property type="match status" value="1"/>
</dbReference>
<evidence type="ECO:0000256" key="4">
    <source>
        <dbReference type="ARBA" id="ARBA00022840"/>
    </source>
</evidence>
<dbReference type="NCBIfam" id="TIGR01378">
    <property type="entry name" value="thi_PPkinase"/>
    <property type="match status" value="1"/>
</dbReference>
<name>A0A0N8GMB8_9CHLR</name>
<dbReference type="InterPro" id="IPR053149">
    <property type="entry name" value="TPK"/>
</dbReference>
<evidence type="ECO:0000256" key="2">
    <source>
        <dbReference type="ARBA" id="ARBA00022741"/>
    </source>
</evidence>
<dbReference type="InterPro" id="IPR036759">
    <property type="entry name" value="TPK_catalytic_sf"/>
</dbReference>
<sequence>MRDAGPLLAQIQPGDLFIVVDGGLRHLSALGLRPQVLIGDLDSVDADAEERAREAGCSVLRYPPHKDETDLELALAYALQEGCTTLCIAGGLGGRLDHTLGNLYLLTQPALEGCQVRLDDGVDEVFVVRQSVEITGKSRDRVSLLPVSEIVTGVRTEGLAYPLRDETLYRERTRGISNVMLAEQAKVWIESGLLWCIHSRLGSPQDSSGGEK</sequence>
<keyword evidence="2" id="KW-0547">Nucleotide-binding</keyword>
<dbReference type="InterPro" id="IPR007371">
    <property type="entry name" value="TPK_catalytic"/>
</dbReference>
<dbReference type="GO" id="GO:0016301">
    <property type="term" value="F:kinase activity"/>
    <property type="evidence" value="ECO:0007669"/>
    <property type="project" value="UniProtKB-KW"/>
</dbReference>
<feature type="domain" description="Thiamin pyrophosphokinase thiamin-binding" evidence="6">
    <location>
        <begin position="136"/>
        <end position="194"/>
    </location>
</feature>
<evidence type="ECO:0000313" key="8">
    <source>
        <dbReference type="Proteomes" id="UP000050417"/>
    </source>
</evidence>
<comment type="caution">
    <text evidence="7">The sequence shown here is derived from an EMBL/GenBank/DDBJ whole genome shotgun (WGS) entry which is preliminary data.</text>
</comment>
<dbReference type="GO" id="GO:0006772">
    <property type="term" value="P:thiamine metabolic process"/>
    <property type="evidence" value="ECO:0007669"/>
    <property type="project" value="UniProtKB-UniRule"/>
</dbReference>